<dbReference type="Proteomes" id="UP001500689">
    <property type="component" value="Unassembled WGS sequence"/>
</dbReference>
<evidence type="ECO:0000259" key="2">
    <source>
        <dbReference type="Pfam" id="PF03807"/>
    </source>
</evidence>
<dbReference type="Pfam" id="PF03807">
    <property type="entry name" value="F420_oxidored"/>
    <property type="match status" value="1"/>
</dbReference>
<accession>A0ABP6VT75</accession>
<evidence type="ECO:0000256" key="1">
    <source>
        <dbReference type="ARBA" id="ARBA00023002"/>
    </source>
</evidence>
<comment type="caution">
    <text evidence="3">The sequence shown here is derived from an EMBL/GenBank/DDBJ whole genome shotgun (WGS) entry which is preliminary data.</text>
</comment>
<evidence type="ECO:0000313" key="3">
    <source>
        <dbReference type="EMBL" id="GAA3539378.1"/>
    </source>
</evidence>
<sequence length="195" mass="20136">MRIALFGTGGMAAALGSRWRQHRLTVSGRDPERAAKLAGELGAEVQPWAAAAREADAVLLAVPVSALEELLPPLELTGTVLLDCTNTPGDPEPPGTPVATRIAELAPGASVVKAFNLAKVDVWRRTPPTFEGRPLGVPLCGAPAAVEVAAELVRDVGATPLPAGGLDRAPLLEATAAFAIGLWLRGADARTMLMS</sequence>
<dbReference type="PANTHER" id="PTHR14239:SF10">
    <property type="entry name" value="REDUCTASE"/>
    <property type="match status" value="1"/>
</dbReference>
<reference evidence="4" key="1">
    <citation type="journal article" date="2019" name="Int. J. Syst. Evol. Microbiol.">
        <title>The Global Catalogue of Microorganisms (GCM) 10K type strain sequencing project: providing services to taxonomists for standard genome sequencing and annotation.</title>
        <authorList>
            <consortium name="The Broad Institute Genomics Platform"/>
            <consortium name="The Broad Institute Genome Sequencing Center for Infectious Disease"/>
            <person name="Wu L."/>
            <person name="Ma J."/>
        </authorList>
    </citation>
    <scope>NUCLEOTIDE SEQUENCE [LARGE SCALE GENOMIC DNA]</scope>
    <source>
        <strain evidence="4">JCM 16898</strain>
    </source>
</reference>
<dbReference type="RefSeq" id="WP_344858615.1">
    <property type="nucleotide sequence ID" value="NZ_BAAAZN010000004.1"/>
</dbReference>
<dbReference type="EMBL" id="BAAAZN010000004">
    <property type="protein sequence ID" value="GAA3539378.1"/>
    <property type="molecule type" value="Genomic_DNA"/>
</dbReference>
<organism evidence="3 4">
    <name type="scientific">Amycolatopsis ultiminotia</name>
    <dbReference type="NCBI Taxonomy" id="543629"/>
    <lineage>
        <taxon>Bacteria</taxon>
        <taxon>Bacillati</taxon>
        <taxon>Actinomycetota</taxon>
        <taxon>Actinomycetes</taxon>
        <taxon>Pseudonocardiales</taxon>
        <taxon>Pseudonocardiaceae</taxon>
        <taxon>Amycolatopsis</taxon>
    </lineage>
</organism>
<keyword evidence="1" id="KW-0560">Oxidoreductase</keyword>
<name>A0ABP6VT75_9PSEU</name>
<dbReference type="InterPro" id="IPR051267">
    <property type="entry name" value="STEAP_metalloreductase"/>
</dbReference>
<gene>
    <name evidence="3" type="ORF">GCM10022222_23660</name>
</gene>
<dbReference type="Gene3D" id="3.40.50.720">
    <property type="entry name" value="NAD(P)-binding Rossmann-like Domain"/>
    <property type="match status" value="1"/>
</dbReference>
<dbReference type="PANTHER" id="PTHR14239">
    <property type="entry name" value="DUDULIN-RELATED"/>
    <property type="match status" value="1"/>
</dbReference>
<protein>
    <submittedName>
        <fullName evidence="3">NAD(P)-binding domain-containing protein</fullName>
    </submittedName>
</protein>
<dbReference type="InterPro" id="IPR028939">
    <property type="entry name" value="P5C_Rdtase_cat_N"/>
</dbReference>
<proteinExistence type="predicted"/>
<evidence type="ECO:0000313" key="4">
    <source>
        <dbReference type="Proteomes" id="UP001500689"/>
    </source>
</evidence>
<feature type="domain" description="Pyrroline-5-carboxylate reductase catalytic N-terminal" evidence="2">
    <location>
        <begin position="2"/>
        <end position="86"/>
    </location>
</feature>
<dbReference type="SUPFAM" id="SSF51735">
    <property type="entry name" value="NAD(P)-binding Rossmann-fold domains"/>
    <property type="match status" value="1"/>
</dbReference>
<keyword evidence="4" id="KW-1185">Reference proteome</keyword>
<dbReference type="InterPro" id="IPR036291">
    <property type="entry name" value="NAD(P)-bd_dom_sf"/>
</dbReference>